<evidence type="ECO:0000313" key="2">
    <source>
        <dbReference type="Proteomes" id="UP000190395"/>
    </source>
</evidence>
<sequence>MSDLALQYYNSIDKLDLHDLEILSQKITSLIFKKKAKEDDSVKKGLAYFNSIKGTVTREIDADKELSESLREKYEDID</sequence>
<dbReference type="AlphaFoldDB" id="A0A1T4M0C6"/>
<name>A0A1T4M0C6_9SPIR</name>
<dbReference type="Proteomes" id="UP000190395">
    <property type="component" value="Unassembled WGS sequence"/>
</dbReference>
<reference evidence="1 2" key="1">
    <citation type="submission" date="2017-02" db="EMBL/GenBank/DDBJ databases">
        <authorList>
            <person name="Peterson S.W."/>
        </authorList>
    </citation>
    <scope>NUCLEOTIDE SEQUENCE [LARGE SCALE GENOMIC DNA]</scope>
    <source>
        <strain evidence="1 2">ATCC BAA-909</strain>
    </source>
</reference>
<dbReference type="STRING" id="225004.SAMN02745152_00711"/>
<keyword evidence="2" id="KW-1185">Reference proteome</keyword>
<accession>A0A1T4M0C6</accession>
<dbReference type="OrthoDB" id="363044at2"/>
<gene>
    <name evidence="1" type="ORF">SAMN02745152_00711</name>
</gene>
<organism evidence="1 2">
    <name type="scientific">Treponema berlinense</name>
    <dbReference type="NCBI Taxonomy" id="225004"/>
    <lineage>
        <taxon>Bacteria</taxon>
        <taxon>Pseudomonadati</taxon>
        <taxon>Spirochaetota</taxon>
        <taxon>Spirochaetia</taxon>
        <taxon>Spirochaetales</taxon>
        <taxon>Treponemataceae</taxon>
        <taxon>Treponema</taxon>
    </lineage>
</organism>
<dbReference type="EMBL" id="FUXC01000003">
    <property type="protein sequence ID" value="SJZ60433.1"/>
    <property type="molecule type" value="Genomic_DNA"/>
</dbReference>
<dbReference type="GeneID" id="303366973"/>
<protein>
    <submittedName>
        <fullName evidence="1">Uncharacterized protein</fullName>
    </submittedName>
</protein>
<evidence type="ECO:0000313" key="1">
    <source>
        <dbReference type="EMBL" id="SJZ60433.1"/>
    </source>
</evidence>
<proteinExistence type="predicted"/>
<dbReference type="RefSeq" id="WP_078930465.1">
    <property type="nucleotide sequence ID" value="NZ_FUXC01000003.1"/>
</dbReference>